<dbReference type="OMA" id="GCHIAVE"/>
<proteinExistence type="predicted"/>
<evidence type="ECO:0000313" key="4">
    <source>
        <dbReference type="Proteomes" id="UP000215914"/>
    </source>
</evidence>
<name>A0A251VBT5_HELAN</name>
<dbReference type="OrthoDB" id="1621845at2759"/>
<dbReference type="Gramene" id="mRNA:HanXRQr2_Chr03g0128481">
    <property type="protein sequence ID" value="mRNA:HanXRQr2_Chr03g0128481"/>
    <property type="gene ID" value="HanXRQr2_Chr03g0128481"/>
</dbReference>
<dbReference type="Gene3D" id="3.90.1720.10">
    <property type="entry name" value="endopeptidase domain like (from Nostoc punctiforme)"/>
    <property type="match status" value="1"/>
</dbReference>
<keyword evidence="4" id="KW-1185">Reference proteome</keyword>
<organism evidence="3 4">
    <name type="scientific">Helianthus annuus</name>
    <name type="common">Common sunflower</name>
    <dbReference type="NCBI Taxonomy" id="4232"/>
    <lineage>
        <taxon>Eukaryota</taxon>
        <taxon>Viridiplantae</taxon>
        <taxon>Streptophyta</taxon>
        <taxon>Embryophyta</taxon>
        <taxon>Tracheophyta</taxon>
        <taxon>Spermatophyta</taxon>
        <taxon>Magnoliopsida</taxon>
        <taxon>eudicotyledons</taxon>
        <taxon>Gunneridae</taxon>
        <taxon>Pentapetalae</taxon>
        <taxon>asterids</taxon>
        <taxon>campanulids</taxon>
        <taxon>Asterales</taxon>
        <taxon>Asteraceae</taxon>
        <taxon>Asteroideae</taxon>
        <taxon>Heliantheae alliance</taxon>
        <taxon>Heliantheae</taxon>
        <taxon>Helianthus</taxon>
    </lineage>
</organism>
<sequence length="247" mass="27607">MGLISQKIERSELKDGDHIYNWRMPGYTHHGIYVGEGKIIHFVNPKRKAGDGNLLTKFIGSSSTSGTGGEQEEKTPCSKSFCKLEKVAGSGVKLSCIDCFIKKGSLHRFEYKASRTFLLAKMVGGTCTTAESDPPEEVIHRANYLHENGYGKYDLINNNCEDFALYCKTGLWSTDKWYQGRSGQANMIHPTSQDKKDKDLGESVHRYATAIPRSFSKRQNKDLGLREDVVKVPVEELASFCASLLLK</sequence>
<accession>A0A251VBT5</accession>
<dbReference type="EMBL" id="CM007892">
    <property type="protein sequence ID" value="OTG32402.1"/>
    <property type="molecule type" value="Genomic_DNA"/>
</dbReference>
<dbReference type="InParanoid" id="A0A251VBT5"/>
<dbReference type="EMBL" id="MNCJ02000318">
    <property type="protein sequence ID" value="KAF5815913.1"/>
    <property type="molecule type" value="Genomic_DNA"/>
</dbReference>
<dbReference type="PROSITE" id="PS51934">
    <property type="entry name" value="LRAT"/>
    <property type="match status" value="1"/>
</dbReference>
<dbReference type="InterPro" id="IPR007053">
    <property type="entry name" value="LRAT_dom"/>
</dbReference>
<evidence type="ECO:0000313" key="2">
    <source>
        <dbReference type="EMBL" id="KAF5815913.1"/>
    </source>
</evidence>
<dbReference type="Proteomes" id="UP000215914">
    <property type="component" value="Chromosome 3"/>
</dbReference>
<gene>
    <name evidence="3" type="ORF">HannXRQ_Chr03g0086251</name>
    <name evidence="2" type="ORF">HanXRQr2_Chr03g0128481</name>
</gene>
<reference evidence="3" key="2">
    <citation type="submission" date="2017-02" db="EMBL/GenBank/DDBJ databases">
        <title>Sunflower complete genome.</title>
        <authorList>
            <person name="Langlade N."/>
            <person name="Munos S."/>
        </authorList>
    </citation>
    <scope>NUCLEOTIDE SEQUENCE [LARGE SCALE GENOMIC DNA]</scope>
    <source>
        <tissue evidence="3">Leaves</tissue>
    </source>
</reference>
<dbReference type="PANTHER" id="PTHR46137:SF19">
    <property type="entry name" value="GB|AAF32477.1"/>
    <property type="match status" value="1"/>
</dbReference>
<dbReference type="Pfam" id="PF04970">
    <property type="entry name" value="LRAT"/>
    <property type="match status" value="1"/>
</dbReference>
<dbReference type="PANTHER" id="PTHR46137">
    <property type="entry name" value="OS05G0310600 PROTEIN"/>
    <property type="match status" value="1"/>
</dbReference>
<reference evidence="2 4" key="1">
    <citation type="journal article" date="2017" name="Nature">
        <title>The sunflower genome provides insights into oil metabolism, flowering and Asterid evolution.</title>
        <authorList>
            <person name="Badouin H."/>
            <person name="Gouzy J."/>
            <person name="Grassa C.J."/>
            <person name="Murat F."/>
            <person name="Staton S.E."/>
            <person name="Cottret L."/>
            <person name="Lelandais-Briere C."/>
            <person name="Owens G.L."/>
            <person name="Carrere S."/>
            <person name="Mayjonade B."/>
            <person name="Legrand L."/>
            <person name="Gill N."/>
            <person name="Kane N.C."/>
            <person name="Bowers J.E."/>
            <person name="Hubner S."/>
            <person name="Bellec A."/>
            <person name="Berard A."/>
            <person name="Berges H."/>
            <person name="Blanchet N."/>
            <person name="Boniface M.C."/>
            <person name="Brunel D."/>
            <person name="Catrice O."/>
            <person name="Chaidir N."/>
            <person name="Claudel C."/>
            <person name="Donnadieu C."/>
            <person name="Faraut T."/>
            <person name="Fievet G."/>
            <person name="Helmstetter N."/>
            <person name="King M."/>
            <person name="Knapp S.J."/>
            <person name="Lai Z."/>
            <person name="Le Paslier M.C."/>
            <person name="Lippi Y."/>
            <person name="Lorenzon L."/>
            <person name="Mandel J.R."/>
            <person name="Marage G."/>
            <person name="Marchand G."/>
            <person name="Marquand E."/>
            <person name="Bret-Mestries E."/>
            <person name="Morien E."/>
            <person name="Nambeesan S."/>
            <person name="Nguyen T."/>
            <person name="Pegot-Espagnet P."/>
            <person name="Pouilly N."/>
            <person name="Raftis F."/>
            <person name="Sallet E."/>
            <person name="Schiex T."/>
            <person name="Thomas J."/>
            <person name="Vandecasteele C."/>
            <person name="Vares D."/>
            <person name="Vear F."/>
            <person name="Vautrin S."/>
            <person name="Crespi M."/>
            <person name="Mangin B."/>
            <person name="Burke J.M."/>
            <person name="Salse J."/>
            <person name="Munos S."/>
            <person name="Vincourt P."/>
            <person name="Rieseberg L.H."/>
            <person name="Langlade N.B."/>
        </authorList>
    </citation>
    <scope>NUCLEOTIDE SEQUENCE [LARGE SCALE GENOMIC DNA]</scope>
    <source>
        <strain evidence="4">cv. SF193</strain>
        <tissue evidence="2">Leaves</tissue>
    </source>
</reference>
<protein>
    <submittedName>
        <fullName evidence="2">LRAT-like domain-containing protein</fullName>
    </submittedName>
    <submittedName>
        <fullName evidence="3">Putative endopeptidase, NLPC/P60 domain, LRAT-like domain protein</fullName>
    </submittedName>
</protein>
<feature type="domain" description="LRAT" evidence="1">
    <location>
        <begin position="19"/>
        <end position="176"/>
    </location>
</feature>
<evidence type="ECO:0000259" key="1">
    <source>
        <dbReference type="PROSITE" id="PS51934"/>
    </source>
</evidence>
<reference evidence="2" key="3">
    <citation type="submission" date="2020-06" db="EMBL/GenBank/DDBJ databases">
        <title>Helianthus annuus Genome sequencing and assembly Release 2.</title>
        <authorList>
            <person name="Gouzy J."/>
            <person name="Langlade N."/>
            <person name="Munos S."/>
        </authorList>
    </citation>
    <scope>NUCLEOTIDE SEQUENCE</scope>
    <source>
        <tissue evidence="2">Leaves</tissue>
    </source>
</reference>
<dbReference type="AlphaFoldDB" id="A0A251VBT5"/>
<evidence type="ECO:0000313" key="3">
    <source>
        <dbReference type="EMBL" id="OTG32402.1"/>
    </source>
</evidence>